<dbReference type="SUPFAM" id="SSF46785">
    <property type="entry name" value="Winged helix' DNA-binding domain"/>
    <property type="match status" value="1"/>
</dbReference>
<gene>
    <name evidence="6" type="ORF">JGT27_25515</name>
</gene>
<evidence type="ECO:0000256" key="4">
    <source>
        <dbReference type="ARBA" id="ARBA00023163"/>
    </source>
</evidence>
<dbReference type="PROSITE" id="PS50931">
    <property type="entry name" value="HTH_LYSR"/>
    <property type="match status" value="1"/>
</dbReference>
<evidence type="ECO:0000256" key="2">
    <source>
        <dbReference type="ARBA" id="ARBA00023015"/>
    </source>
</evidence>
<dbReference type="Gene3D" id="3.40.190.10">
    <property type="entry name" value="Periplasmic binding protein-like II"/>
    <property type="match status" value="2"/>
</dbReference>
<organism evidence="6 7">
    <name type="scientific">Enterobacter asburiae</name>
    <dbReference type="NCBI Taxonomy" id="61645"/>
    <lineage>
        <taxon>Bacteria</taxon>
        <taxon>Pseudomonadati</taxon>
        <taxon>Pseudomonadota</taxon>
        <taxon>Gammaproteobacteria</taxon>
        <taxon>Enterobacterales</taxon>
        <taxon>Enterobacteriaceae</taxon>
        <taxon>Enterobacter</taxon>
        <taxon>Enterobacter cloacae complex</taxon>
    </lineage>
</organism>
<dbReference type="InterPro" id="IPR058163">
    <property type="entry name" value="LysR-type_TF_proteobact-type"/>
</dbReference>
<comment type="similarity">
    <text evidence="1">Belongs to the LysR transcriptional regulatory family.</text>
</comment>
<dbReference type="Pfam" id="PF03466">
    <property type="entry name" value="LysR_substrate"/>
    <property type="match status" value="1"/>
</dbReference>
<dbReference type="GO" id="GO:0003700">
    <property type="term" value="F:DNA-binding transcription factor activity"/>
    <property type="evidence" value="ECO:0007669"/>
    <property type="project" value="InterPro"/>
</dbReference>
<dbReference type="AlphaFoldDB" id="A0A8I1G5F4"/>
<dbReference type="CDD" id="cd08432">
    <property type="entry name" value="PBP2_GcdR_TrpI_HvrB_AmpR_like"/>
    <property type="match status" value="1"/>
</dbReference>
<dbReference type="InterPro" id="IPR000847">
    <property type="entry name" value="LysR_HTH_N"/>
</dbReference>
<sequence>MTRVHSIPHLLAFEAAARHESFSLAAAELCLTTGAISRHIRNLEAKLGEELFYREHKKVKLTEKGKTFALSCRTILGDLAAAEASFMERVAIQHVTINCLPTFAMYWLIPRLADFHQACPHIHINVMTSTGMVTPGSDIAVRRDPTHFPDMEAIPFLEEKSVLVCSPAYLLKQKGQPADNTLIHIRVRNDLWGKWSAQGLTFPQNVTRHLYFDHTFAAIQAAEENLGITLVPVIFCAKHLMSGRLVRLDSFGTLISGSYFLVMQKSETLAMREFIRWLKRNVATVQEESDQ</sequence>
<evidence type="ECO:0000256" key="1">
    <source>
        <dbReference type="ARBA" id="ARBA00009437"/>
    </source>
</evidence>
<dbReference type="FunFam" id="1.10.10.10:FF:000001">
    <property type="entry name" value="LysR family transcriptional regulator"/>
    <property type="match status" value="1"/>
</dbReference>
<accession>A0A8I1G5F4</accession>
<dbReference type="Proteomes" id="UP000641429">
    <property type="component" value="Unassembled WGS sequence"/>
</dbReference>
<protein>
    <submittedName>
        <fullName evidence="6">LysR family transcriptional regulator</fullName>
    </submittedName>
</protein>
<reference evidence="6" key="1">
    <citation type="submission" date="2020-12" db="EMBL/GenBank/DDBJ databases">
        <title>Molecular epidemiology of VIM- metallo-b-lactamase-producing Enterobacter cloacae complex isolated in France between 2015 and 2018.</title>
        <authorList>
            <person name="Emeraud C."/>
            <person name="Petit C."/>
            <person name="Bonnin R."/>
            <person name="Naas T."/>
            <person name="Dortet L."/>
        </authorList>
    </citation>
    <scope>NUCLEOTIDE SEQUENCE</scope>
    <source>
        <strain evidence="6">170C2</strain>
    </source>
</reference>
<keyword evidence="4" id="KW-0804">Transcription</keyword>
<keyword evidence="2" id="KW-0805">Transcription regulation</keyword>
<evidence type="ECO:0000256" key="3">
    <source>
        <dbReference type="ARBA" id="ARBA00023125"/>
    </source>
</evidence>
<evidence type="ECO:0000313" key="6">
    <source>
        <dbReference type="EMBL" id="MBJ6599026.1"/>
    </source>
</evidence>
<evidence type="ECO:0000259" key="5">
    <source>
        <dbReference type="PROSITE" id="PS50931"/>
    </source>
</evidence>
<dbReference type="PANTHER" id="PTHR30537:SF74">
    <property type="entry name" value="HTH-TYPE TRANSCRIPTIONAL REGULATOR TRPI"/>
    <property type="match status" value="1"/>
</dbReference>
<dbReference type="SUPFAM" id="SSF53850">
    <property type="entry name" value="Periplasmic binding protein-like II"/>
    <property type="match status" value="1"/>
</dbReference>
<dbReference type="PANTHER" id="PTHR30537">
    <property type="entry name" value="HTH-TYPE TRANSCRIPTIONAL REGULATOR"/>
    <property type="match status" value="1"/>
</dbReference>
<dbReference type="InterPro" id="IPR005119">
    <property type="entry name" value="LysR_subst-bd"/>
</dbReference>
<name>A0A8I1G5F4_ENTAS</name>
<dbReference type="InterPro" id="IPR036388">
    <property type="entry name" value="WH-like_DNA-bd_sf"/>
</dbReference>
<proteinExistence type="inferred from homology"/>
<feature type="domain" description="HTH lysR-type" evidence="5">
    <location>
        <begin position="5"/>
        <end position="62"/>
    </location>
</feature>
<dbReference type="GO" id="GO:0006351">
    <property type="term" value="P:DNA-templated transcription"/>
    <property type="evidence" value="ECO:0007669"/>
    <property type="project" value="TreeGrafter"/>
</dbReference>
<dbReference type="Gene3D" id="1.10.10.10">
    <property type="entry name" value="Winged helix-like DNA-binding domain superfamily/Winged helix DNA-binding domain"/>
    <property type="match status" value="1"/>
</dbReference>
<dbReference type="Pfam" id="PF00126">
    <property type="entry name" value="HTH_1"/>
    <property type="match status" value="1"/>
</dbReference>
<evidence type="ECO:0000313" key="7">
    <source>
        <dbReference type="Proteomes" id="UP000641429"/>
    </source>
</evidence>
<dbReference type="EMBL" id="JAELXN010000214">
    <property type="protein sequence ID" value="MBJ6599026.1"/>
    <property type="molecule type" value="Genomic_DNA"/>
</dbReference>
<dbReference type="InterPro" id="IPR036390">
    <property type="entry name" value="WH_DNA-bd_sf"/>
</dbReference>
<keyword evidence="3" id="KW-0238">DNA-binding</keyword>
<dbReference type="RefSeq" id="WP_198996582.1">
    <property type="nucleotide sequence ID" value="NZ_CP129514.1"/>
</dbReference>
<comment type="caution">
    <text evidence="6">The sequence shown here is derived from an EMBL/GenBank/DDBJ whole genome shotgun (WGS) entry which is preliminary data.</text>
</comment>
<dbReference type="GO" id="GO:0043565">
    <property type="term" value="F:sequence-specific DNA binding"/>
    <property type="evidence" value="ECO:0007669"/>
    <property type="project" value="TreeGrafter"/>
</dbReference>